<dbReference type="OrthoDB" id="1524985at2"/>
<evidence type="ECO:0000313" key="4">
    <source>
        <dbReference type="Proteomes" id="UP000267223"/>
    </source>
</evidence>
<dbReference type="EMBL" id="RJJR01000008">
    <property type="protein sequence ID" value="RNI36168.1"/>
    <property type="molecule type" value="Genomic_DNA"/>
</dbReference>
<dbReference type="PANTHER" id="PTHR28008">
    <property type="entry name" value="DOMAIN PROTEIN, PUTATIVE (AFU_ORTHOLOGUE AFUA_3G10980)-RELATED"/>
    <property type="match status" value="1"/>
</dbReference>
<dbReference type="InterPro" id="IPR006976">
    <property type="entry name" value="VanZ-like"/>
</dbReference>
<dbReference type="NCBIfam" id="NF037970">
    <property type="entry name" value="vanZ_1"/>
    <property type="match status" value="1"/>
</dbReference>
<keyword evidence="4" id="KW-1185">Reference proteome</keyword>
<reference evidence="3 4" key="1">
    <citation type="submission" date="2018-11" db="EMBL/GenBank/DDBJ databases">
        <title>Draft genome sequence of Ferruginibacter sp. BO-59.</title>
        <authorList>
            <person name="Im W.T."/>
        </authorList>
    </citation>
    <scope>NUCLEOTIDE SEQUENCE [LARGE SCALE GENOMIC DNA]</scope>
    <source>
        <strain evidence="3 4">BO-59</strain>
    </source>
</reference>
<feature type="transmembrane region" description="Helical" evidence="1">
    <location>
        <begin position="47"/>
        <end position="65"/>
    </location>
</feature>
<dbReference type="PANTHER" id="PTHR28008:SF1">
    <property type="entry name" value="DOMAIN PROTEIN, PUTATIVE (AFU_ORTHOLOGUE AFUA_3G10980)-RELATED"/>
    <property type="match status" value="1"/>
</dbReference>
<name>A0A3M9NGS5_9BACT</name>
<feature type="transmembrane region" description="Helical" evidence="1">
    <location>
        <begin position="77"/>
        <end position="95"/>
    </location>
</feature>
<comment type="caution">
    <text evidence="3">The sequence shown here is derived from an EMBL/GenBank/DDBJ whole genome shotgun (WGS) entry which is preliminary data.</text>
</comment>
<dbReference type="Proteomes" id="UP000267223">
    <property type="component" value="Unassembled WGS sequence"/>
</dbReference>
<gene>
    <name evidence="3" type="ORF">EFY79_10790</name>
</gene>
<accession>A0A3M9NGS5</accession>
<organism evidence="3 4">
    <name type="scientific">Hanamia caeni</name>
    <dbReference type="NCBI Taxonomy" id="2294116"/>
    <lineage>
        <taxon>Bacteria</taxon>
        <taxon>Pseudomonadati</taxon>
        <taxon>Bacteroidota</taxon>
        <taxon>Chitinophagia</taxon>
        <taxon>Chitinophagales</taxon>
        <taxon>Chitinophagaceae</taxon>
        <taxon>Hanamia</taxon>
    </lineage>
</organism>
<feature type="transmembrane region" description="Helical" evidence="1">
    <location>
        <begin position="7"/>
        <end position="27"/>
    </location>
</feature>
<dbReference type="AlphaFoldDB" id="A0A3M9NGS5"/>
<dbReference type="Pfam" id="PF04892">
    <property type="entry name" value="VanZ"/>
    <property type="match status" value="1"/>
</dbReference>
<evidence type="ECO:0000256" key="1">
    <source>
        <dbReference type="SAM" id="Phobius"/>
    </source>
</evidence>
<evidence type="ECO:0000313" key="3">
    <source>
        <dbReference type="EMBL" id="RNI36168.1"/>
    </source>
</evidence>
<keyword evidence="1" id="KW-1133">Transmembrane helix</keyword>
<keyword evidence="1" id="KW-0472">Membrane</keyword>
<dbReference type="RefSeq" id="WP_123120721.1">
    <property type="nucleotide sequence ID" value="NZ_RJJR01000008.1"/>
</dbReference>
<feature type="domain" description="VanZ-like" evidence="2">
    <location>
        <begin position="25"/>
        <end position="125"/>
    </location>
</feature>
<proteinExistence type="predicted"/>
<feature type="transmembrane region" description="Helical" evidence="1">
    <location>
        <begin position="107"/>
        <end position="128"/>
    </location>
</feature>
<protein>
    <recommendedName>
        <fullName evidence="2">VanZ-like domain-containing protein</fullName>
    </recommendedName>
</protein>
<evidence type="ECO:0000259" key="2">
    <source>
        <dbReference type="Pfam" id="PF04892"/>
    </source>
</evidence>
<sequence length="137" mass="15624">MKNNKIPFAYFLPGIAWFFVVGILTLMPANDVPEVGWFDKIPDFDKFVHAVLFGGLVILFAMPVLKSQVSSRQKVNYAIRVCIAAVVWGITIEFLQKFFVPSRDFDLLDWAADTIGAIVALWIITRILKRFQNQKSQ</sequence>
<keyword evidence="1" id="KW-0812">Transmembrane</keyword>